<dbReference type="InterPro" id="IPR036944">
    <property type="entry name" value="PPIase_FKBP_N_sf"/>
</dbReference>
<name>A0ABT0EAB7_9GAMM</name>
<comment type="similarity">
    <text evidence="2 6">Belongs to the FKBP-type PPIase family.</text>
</comment>
<dbReference type="Proteomes" id="UP001165524">
    <property type="component" value="Unassembled WGS sequence"/>
</dbReference>
<dbReference type="EC" id="5.2.1.8" evidence="6"/>
<dbReference type="PANTHER" id="PTHR43811:SF19">
    <property type="entry name" value="39 KDA FK506-BINDING NUCLEAR PROTEIN"/>
    <property type="match status" value="1"/>
</dbReference>
<dbReference type="Gene3D" id="3.10.50.40">
    <property type="match status" value="1"/>
</dbReference>
<dbReference type="EMBL" id="JALKII010000010">
    <property type="protein sequence ID" value="MCK0538572.1"/>
    <property type="molecule type" value="Genomic_DNA"/>
</dbReference>
<dbReference type="InterPro" id="IPR000774">
    <property type="entry name" value="PPIase_FKBP_N"/>
</dbReference>
<evidence type="ECO:0000256" key="4">
    <source>
        <dbReference type="ARBA" id="ARBA00023235"/>
    </source>
</evidence>
<protein>
    <recommendedName>
        <fullName evidence="6">Peptidyl-prolyl cis-trans isomerase</fullName>
        <ecNumber evidence="6">5.2.1.8</ecNumber>
    </recommendedName>
</protein>
<dbReference type="InterPro" id="IPR001179">
    <property type="entry name" value="PPIase_FKBP_dom"/>
</dbReference>
<dbReference type="SUPFAM" id="SSF54534">
    <property type="entry name" value="FKBP-like"/>
    <property type="match status" value="1"/>
</dbReference>
<comment type="catalytic activity">
    <reaction evidence="1 5 6">
        <text>[protein]-peptidylproline (omega=180) = [protein]-peptidylproline (omega=0)</text>
        <dbReference type="Rhea" id="RHEA:16237"/>
        <dbReference type="Rhea" id="RHEA-COMP:10747"/>
        <dbReference type="Rhea" id="RHEA-COMP:10748"/>
        <dbReference type="ChEBI" id="CHEBI:83833"/>
        <dbReference type="ChEBI" id="CHEBI:83834"/>
        <dbReference type="EC" id="5.2.1.8"/>
    </reaction>
</comment>
<keyword evidence="3 5" id="KW-0697">Rotamase</keyword>
<proteinExistence type="inferred from homology"/>
<gene>
    <name evidence="8" type="ORF">MU846_12730</name>
</gene>
<dbReference type="PROSITE" id="PS50059">
    <property type="entry name" value="FKBP_PPIASE"/>
    <property type="match status" value="1"/>
</dbReference>
<dbReference type="PANTHER" id="PTHR43811">
    <property type="entry name" value="FKBP-TYPE PEPTIDYL-PROLYL CIS-TRANS ISOMERASE FKPA"/>
    <property type="match status" value="1"/>
</dbReference>
<comment type="caution">
    <text evidence="8">The sequence shown here is derived from an EMBL/GenBank/DDBJ whole genome shotgun (WGS) entry which is preliminary data.</text>
</comment>
<feature type="domain" description="PPIase FKBP-type" evidence="7">
    <location>
        <begin position="148"/>
        <end position="234"/>
    </location>
</feature>
<reference evidence="8" key="1">
    <citation type="submission" date="2022-04" db="EMBL/GenBank/DDBJ databases">
        <title>Alcanivorax sp. CY1518 draft genome sequence.</title>
        <authorList>
            <person name="Zhao G."/>
            <person name="An M."/>
        </authorList>
    </citation>
    <scope>NUCLEOTIDE SEQUENCE</scope>
    <source>
        <strain evidence="8">CY1518</strain>
    </source>
</reference>
<evidence type="ECO:0000313" key="9">
    <source>
        <dbReference type="Proteomes" id="UP001165524"/>
    </source>
</evidence>
<evidence type="ECO:0000256" key="5">
    <source>
        <dbReference type="PROSITE-ProRule" id="PRU00277"/>
    </source>
</evidence>
<sequence length="234" mass="25587">MKKYIYLTLATSLAGCSSTPPVELDHSSGREIASYTFGHQAGEMVANGLAEQRLDKDLFLLGLKDSLDALPPRHSLTDQEVQALHQQYSDSVSEAKRKAAILAGEQNALAEAAFLDSYSHNLDVKKLDSGVLYTILQSGTGEKAPSFTDTLEVHYEGRLPDGTIFDSSFKRGAPVEISLDRVIAGWQHAILEMRKGDRWEIVIPSSLAYGESGRAPAIGPNQLLIFEIELIDIK</sequence>
<dbReference type="Pfam" id="PF01346">
    <property type="entry name" value="FKBP_N"/>
    <property type="match status" value="1"/>
</dbReference>
<accession>A0ABT0EAB7</accession>
<evidence type="ECO:0000256" key="3">
    <source>
        <dbReference type="ARBA" id="ARBA00023110"/>
    </source>
</evidence>
<evidence type="ECO:0000259" key="7">
    <source>
        <dbReference type="PROSITE" id="PS50059"/>
    </source>
</evidence>
<keyword evidence="4 5" id="KW-0413">Isomerase</keyword>
<dbReference type="Gene3D" id="1.10.287.460">
    <property type="entry name" value="Peptidyl-prolyl cis-trans isomerase, FKBP-type, N-terminal domain"/>
    <property type="match status" value="1"/>
</dbReference>
<evidence type="ECO:0000256" key="6">
    <source>
        <dbReference type="RuleBase" id="RU003915"/>
    </source>
</evidence>
<evidence type="ECO:0000313" key="8">
    <source>
        <dbReference type="EMBL" id="MCK0538572.1"/>
    </source>
</evidence>
<dbReference type="InterPro" id="IPR046357">
    <property type="entry name" value="PPIase_dom_sf"/>
</dbReference>
<dbReference type="GO" id="GO:0016853">
    <property type="term" value="F:isomerase activity"/>
    <property type="evidence" value="ECO:0007669"/>
    <property type="project" value="UniProtKB-KW"/>
</dbReference>
<organism evidence="8 9">
    <name type="scientific">Alcanivorax quisquiliarum</name>
    <dbReference type="NCBI Taxonomy" id="2933565"/>
    <lineage>
        <taxon>Bacteria</taxon>
        <taxon>Pseudomonadati</taxon>
        <taxon>Pseudomonadota</taxon>
        <taxon>Gammaproteobacteria</taxon>
        <taxon>Oceanospirillales</taxon>
        <taxon>Alcanivoracaceae</taxon>
        <taxon>Alcanivorax</taxon>
    </lineage>
</organism>
<evidence type="ECO:0000256" key="2">
    <source>
        <dbReference type="ARBA" id="ARBA00006577"/>
    </source>
</evidence>
<evidence type="ECO:0000256" key="1">
    <source>
        <dbReference type="ARBA" id="ARBA00000971"/>
    </source>
</evidence>
<keyword evidence="9" id="KW-1185">Reference proteome</keyword>
<dbReference type="RefSeq" id="WP_246953335.1">
    <property type="nucleotide sequence ID" value="NZ_JALKII010000010.1"/>
</dbReference>
<dbReference type="PROSITE" id="PS51257">
    <property type="entry name" value="PROKAR_LIPOPROTEIN"/>
    <property type="match status" value="1"/>
</dbReference>
<dbReference type="Pfam" id="PF00254">
    <property type="entry name" value="FKBP_C"/>
    <property type="match status" value="1"/>
</dbReference>